<dbReference type="InterPro" id="IPR011006">
    <property type="entry name" value="CheY-like_superfamily"/>
</dbReference>
<sequence length="238" mass="26573">MNKLIWIVDDDLVQRQIIREILTQEGFETREFDGPNGVVEALSNPPALILLDVRMPHKKGTQLCGEIRGNSDVPIIFVSSANDPVDRVVGLELGADDYINKPFHPKELAARVHALLRRTSVESQSSAAPREGVIKVGTLSLDPVEMTVDFAGEELSLTKTEFRLLQTFMEQPGKVFTRQELMKGAYDGTRVSRKTIDSHIRRLRSNFADYDIDPLRTVRGVGYALIIEALEEGAEVSE</sequence>
<keyword evidence="2" id="KW-0902">Two-component regulatory system</keyword>
<evidence type="ECO:0000313" key="6">
    <source>
        <dbReference type="EMBL" id="AWV88653.1"/>
    </source>
</evidence>
<dbReference type="EMBL" id="CP030032">
    <property type="protein sequence ID" value="AWV88653.1"/>
    <property type="molecule type" value="Genomic_DNA"/>
</dbReference>
<evidence type="ECO:0000256" key="3">
    <source>
        <dbReference type="ARBA" id="ARBA00023015"/>
    </source>
</evidence>
<proteinExistence type="predicted"/>
<dbReference type="PANTHER" id="PTHR48111:SF1">
    <property type="entry name" value="TWO-COMPONENT RESPONSE REGULATOR ORR33"/>
    <property type="match status" value="1"/>
</dbReference>
<dbReference type="InterPro" id="IPR039420">
    <property type="entry name" value="WalR-like"/>
</dbReference>
<dbReference type="SUPFAM" id="SSF46894">
    <property type="entry name" value="C-terminal effector domain of the bipartite response regulators"/>
    <property type="match status" value="1"/>
</dbReference>
<evidence type="ECO:0000256" key="1">
    <source>
        <dbReference type="ARBA" id="ARBA00022553"/>
    </source>
</evidence>
<name>A0A2Z4FIB4_9DELT</name>
<dbReference type="Pfam" id="PF00486">
    <property type="entry name" value="Trans_reg_C"/>
    <property type="match status" value="1"/>
</dbReference>
<dbReference type="PANTHER" id="PTHR48111">
    <property type="entry name" value="REGULATOR OF RPOS"/>
    <property type="match status" value="1"/>
</dbReference>
<dbReference type="OrthoDB" id="9793321at2"/>
<dbReference type="Gene3D" id="1.10.10.10">
    <property type="entry name" value="Winged helix-like DNA-binding domain superfamily/Winged helix DNA-binding domain"/>
    <property type="match status" value="1"/>
</dbReference>
<dbReference type="PROSITE" id="PS50110">
    <property type="entry name" value="RESPONSE_REGULATORY"/>
    <property type="match status" value="1"/>
</dbReference>
<evidence type="ECO:0000256" key="5">
    <source>
        <dbReference type="ARBA" id="ARBA00023163"/>
    </source>
</evidence>
<keyword evidence="5" id="KW-0804">Transcription</keyword>
<evidence type="ECO:0000313" key="7">
    <source>
        <dbReference type="Proteomes" id="UP000249799"/>
    </source>
</evidence>
<protein>
    <submittedName>
        <fullName evidence="6">Two-component system response regulator CreB</fullName>
    </submittedName>
</protein>
<dbReference type="CDD" id="cd00383">
    <property type="entry name" value="trans_reg_C"/>
    <property type="match status" value="1"/>
</dbReference>
<gene>
    <name evidence="6" type="ORF">DN745_04590</name>
</gene>
<accession>A0A2Z4FIB4</accession>
<keyword evidence="4" id="KW-0238">DNA-binding</keyword>
<dbReference type="Proteomes" id="UP000249799">
    <property type="component" value="Chromosome"/>
</dbReference>
<keyword evidence="1" id="KW-0597">Phosphoprotein</keyword>
<dbReference type="SUPFAM" id="SSF52172">
    <property type="entry name" value="CheY-like"/>
    <property type="match status" value="1"/>
</dbReference>
<dbReference type="GO" id="GO:0000156">
    <property type="term" value="F:phosphorelay response regulator activity"/>
    <property type="evidence" value="ECO:0007669"/>
    <property type="project" value="TreeGrafter"/>
</dbReference>
<evidence type="ECO:0000256" key="4">
    <source>
        <dbReference type="ARBA" id="ARBA00023125"/>
    </source>
</evidence>
<evidence type="ECO:0000256" key="2">
    <source>
        <dbReference type="ARBA" id="ARBA00023012"/>
    </source>
</evidence>
<dbReference type="Pfam" id="PF00072">
    <property type="entry name" value="Response_reg"/>
    <property type="match status" value="1"/>
</dbReference>
<dbReference type="AlphaFoldDB" id="A0A2Z4FIB4"/>
<dbReference type="RefSeq" id="WP_111332579.1">
    <property type="nucleotide sequence ID" value="NZ_CP030032.1"/>
</dbReference>
<dbReference type="KEGG" id="bsed:DN745_04590"/>
<dbReference type="PROSITE" id="PS51755">
    <property type="entry name" value="OMPR_PHOB"/>
    <property type="match status" value="1"/>
</dbReference>
<dbReference type="InterPro" id="IPR001789">
    <property type="entry name" value="Sig_transdc_resp-reg_receiver"/>
</dbReference>
<dbReference type="InterPro" id="IPR001867">
    <property type="entry name" value="OmpR/PhoB-type_DNA-bd"/>
</dbReference>
<keyword evidence="3" id="KW-0805">Transcription regulation</keyword>
<reference evidence="6 7" key="1">
    <citation type="submission" date="2018-06" db="EMBL/GenBank/DDBJ databases">
        <title>Lujinxingia sediminis gen. nov. sp. nov., a new facultative anaerobic member of the class Deltaproteobacteria, and proposal of Lujinxingaceae fam. nov.</title>
        <authorList>
            <person name="Guo L.-Y."/>
            <person name="Li C.-M."/>
            <person name="Wang S."/>
            <person name="Du Z.-J."/>
        </authorList>
    </citation>
    <scope>NUCLEOTIDE SEQUENCE [LARGE SCALE GENOMIC DNA]</scope>
    <source>
        <strain evidence="6 7">FA350</strain>
    </source>
</reference>
<dbReference type="GO" id="GO:0005829">
    <property type="term" value="C:cytosol"/>
    <property type="evidence" value="ECO:0007669"/>
    <property type="project" value="TreeGrafter"/>
</dbReference>
<dbReference type="SMART" id="SM00448">
    <property type="entry name" value="REC"/>
    <property type="match status" value="1"/>
</dbReference>
<dbReference type="Gene3D" id="3.40.50.2300">
    <property type="match status" value="1"/>
</dbReference>
<dbReference type="GO" id="GO:0006355">
    <property type="term" value="P:regulation of DNA-templated transcription"/>
    <property type="evidence" value="ECO:0007669"/>
    <property type="project" value="InterPro"/>
</dbReference>
<dbReference type="SMART" id="SM00862">
    <property type="entry name" value="Trans_reg_C"/>
    <property type="match status" value="1"/>
</dbReference>
<keyword evidence="7" id="KW-1185">Reference proteome</keyword>
<dbReference type="GO" id="GO:0032993">
    <property type="term" value="C:protein-DNA complex"/>
    <property type="evidence" value="ECO:0007669"/>
    <property type="project" value="TreeGrafter"/>
</dbReference>
<dbReference type="Gene3D" id="6.10.250.690">
    <property type="match status" value="1"/>
</dbReference>
<dbReference type="InterPro" id="IPR036388">
    <property type="entry name" value="WH-like_DNA-bd_sf"/>
</dbReference>
<dbReference type="GO" id="GO:0000976">
    <property type="term" value="F:transcription cis-regulatory region binding"/>
    <property type="evidence" value="ECO:0007669"/>
    <property type="project" value="TreeGrafter"/>
</dbReference>
<organism evidence="6 7">
    <name type="scientific">Bradymonas sediminis</name>
    <dbReference type="NCBI Taxonomy" id="1548548"/>
    <lineage>
        <taxon>Bacteria</taxon>
        <taxon>Deltaproteobacteria</taxon>
        <taxon>Bradymonadales</taxon>
        <taxon>Bradymonadaceae</taxon>
        <taxon>Bradymonas</taxon>
    </lineage>
</organism>
<dbReference type="InterPro" id="IPR016032">
    <property type="entry name" value="Sig_transdc_resp-reg_C-effctor"/>
</dbReference>